<accession>A0ACD3Z3V9</accession>
<evidence type="ECO:0000313" key="1">
    <source>
        <dbReference type="EMBL" id="UPK95900.1"/>
    </source>
</evidence>
<name>A0ACD3Z3V9_FUSSC</name>
<gene>
    <name evidence="1" type="ORF">LCI18_006835</name>
</gene>
<organism evidence="1 2">
    <name type="scientific">Fusarium solani subsp. cucurbitae</name>
    <name type="common">Neocosmosporum cucurbitae</name>
    <dbReference type="NCBI Taxonomy" id="2747967"/>
    <lineage>
        <taxon>Eukaryota</taxon>
        <taxon>Fungi</taxon>
        <taxon>Dikarya</taxon>
        <taxon>Ascomycota</taxon>
        <taxon>Pezizomycotina</taxon>
        <taxon>Sordariomycetes</taxon>
        <taxon>Hypocreomycetidae</taxon>
        <taxon>Hypocreales</taxon>
        <taxon>Nectriaceae</taxon>
        <taxon>Fusarium</taxon>
        <taxon>Fusarium solani species complex</taxon>
    </lineage>
</organism>
<keyword evidence="2" id="KW-1185">Reference proteome</keyword>
<dbReference type="Proteomes" id="UP000830768">
    <property type="component" value="Chromosome 5"/>
</dbReference>
<sequence length="575" mass="65022">MFRLVESTDSSPAAQCSVSARDSFGEGVYIENNRSDGLCSTDCHCRRLGPLDFAFTICKQPAHTKIEVQNEILQNTLIDVIGPDERYSQCDPPAWDGAHLFARHEDLKARLRDVIDAPVGSVGAQPFLPLRLLVDGFLGQEQEESLPCPQHNDPSDILRDMLPEEDENGILDVKLLQAAGDGDISVIDDLLSNPTILSYSHMQMPVDVFGRHITNDVPKETLNIDAHDEHGDTALLRAATARHLQVARLLVARGADIAWANNLGETALHKAAWADHSELSCFLIEVGADMDARDNLGATPGGIFMWQKQMFDRWDIPAYWEQAPSTPLSTPTIDDYRDLLFKADSFMDIDKVKATMRGLFTREYAKVRQHLIFIRVRGRFPNSTRAWRFGMTALHKISHGYLPHELGMAIALLCVCKAVSATLHIHKHDLSNFQFDNEQFRRDLPRWLPLFHGADRKLFKAAARDIWSVREYMWDLYTPQTLDYHHLFKHAERLTSDLIYAVKYLHDLTEFFEPGDPEHGQQRPSRQDRPPPKDPDPADPGIGAESTQGQHRKAVTGRRASSQKSLLWTEEQCNL</sequence>
<evidence type="ECO:0000313" key="2">
    <source>
        <dbReference type="Proteomes" id="UP000830768"/>
    </source>
</evidence>
<proteinExistence type="predicted"/>
<dbReference type="EMBL" id="CP090034">
    <property type="protein sequence ID" value="UPK95900.1"/>
    <property type="molecule type" value="Genomic_DNA"/>
</dbReference>
<reference evidence="1" key="1">
    <citation type="submission" date="2021-11" db="EMBL/GenBank/DDBJ databases">
        <title>Fusarium solani-melongenae Genome sequencing and assembly.</title>
        <authorList>
            <person name="Xie S."/>
            <person name="Huang L."/>
            <person name="Zhang X."/>
        </authorList>
    </citation>
    <scope>NUCLEOTIDE SEQUENCE</scope>
    <source>
        <strain evidence="1">CRI 24-3</strain>
    </source>
</reference>
<protein>
    <submittedName>
        <fullName evidence="1">Uncharacterized protein</fullName>
    </submittedName>
</protein>